<dbReference type="EMBL" id="GBRH01261361">
    <property type="protein sequence ID" value="JAD36534.1"/>
    <property type="molecule type" value="Transcribed_RNA"/>
</dbReference>
<accession>A0A0A8ZAW9</accession>
<organism evidence="1">
    <name type="scientific">Arundo donax</name>
    <name type="common">Giant reed</name>
    <name type="synonym">Donax arundinaceus</name>
    <dbReference type="NCBI Taxonomy" id="35708"/>
    <lineage>
        <taxon>Eukaryota</taxon>
        <taxon>Viridiplantae</taxon>
        <taxon>Streptophyta</taxon>
        <taxon>Embryophyta</taxon>
        <taxon>Tracheophyta</taxon>
        <taxon>Spermatophyta</taxon>
        <taxon>Magnoliopsida</taxon>
        <taxon>Liliopsida</taxon>
        <taxon>Poales</taxon>
        <taxon>Poaceae</taxon>
        <taxon>PACMAD clade</taxon>
        <taxon>Arundinoideae</taxon>
        <taxon>Arundineae</taxon>
        <taxon>Arundo</taxon>
    </lineage>
</organism>
<sequence>MTRRSEHRHLSTN</sequence>
<protein>
    <submittedName>
        <fullName evidence="1">Uncharacterized protein</fullName>
    </submittedName>
</protein>
<reference evidence="1" key="2">
    <citation type="journal article" date="2015" name="Data Brief">
        <title>Shoot transcriptome of the giant reed, Arundo donax.</title>
        <authorList>
            <person name="Barrero R.A."/>
            <person name="Guerrero F.D."/>
            <person name="Moolhuijzen P."/>
            <person name="Goolsby J.A."/>
            <person name="Tidwell J."/>
            <person name="Bellgard S.E."/>
            <person name="Bellgard M.I."/>
        </authorList>
    </citation>
    <scope>NUCLEOTIDE SEQUENCE</scope>
    <source>
        <tissue evidence="1">Shoot tissue taken approximately 20 cm above the soil surface</tissue>
    </source>
</reference>
<evidence type="ECO:0000313" key="1">
    <source>
        <dbReference type="EMBL" id="JAD36534.1"/>
    </source>
</evidence>
<reference evidence="1" key="1">
    <citation type="submission" date="2014-09" db="EMBL/GenBank/DDBJ databases">
        <authorList>
            <person name="Magalhaes I.L.F."/>
            <person name="Oliveira U."/>
            <person name="Santos F.R."/>
            <person name="Vidigal T.H.D.A."/>
            <person name="Brescovit A.D."/>
            <person name="Santos A.J."/>
        </authorList>
    </citation>
    <scope>NUCLEOTIDE SEQUENCE</scope>
    <source>
        <tissue evidence="1">Shoot tissue taken approximately 20 cm above the soil surface</tissue>
    </source>
</reference>
<proteinExistence type="predicted"/>
<name>A0A0A8ZAW9_ARUDO</name>